<dbReference type="OrthoDB" id="8954335at2759"/>
<dbReference type="HOGENOM" id="CLU_018003_2_0_1"/>
<proteinExistence type="predicted"/>
<dbReference type="SUPFAM" id="SSF52540">
    <property type="entry name" value="P-loop containing nucleoside triphosphate hydrolases"/>
    <property type="match status" value="1"/>
</dbReference>
<evidence type="ECO:0000256" key="2">
    <source>
        <dbReference type="SAM" id="MobiDB-lite"/>
    </source>
</evidence>
<feature type="coiled-coil region" evidence="1">
    <location>
        <begin position="246"/>
        <end position="309"/>
    </location>
</feature>
<dbReference type="InParanoid" id="A8NJU4"/>
<feature type="region of interest" description="Disordered" evidence="2">
    <location>
        <begin position="325"/>
        <end position="346"/>
    </location>
</feature>
<keyword evidence="5" id="KW-1185">Reference proteome</keyword>
<dbReference type="STRING" id="240176.A8NJU4"/>
<feature type="domain" description="G" evidence="3">
    <location>
        <begin position="32"/>
        <end position="95"/>
    </location>
</feature>
<reference evidence="4 5" key="1">
    <citation type="journal article" date="2010" name="Proc. Natl. Acad. Sci. U.S.A.">
        <title>Insights into evolution of multicellular fungi from the assembled chromosomes of the mushroom Coprinopsis cinerea (Coprinus cinereus).</title>
        <authorList>
            <person name="Stajich J.E."/>
            <person name="Wilke S.K."/>
            <person name="Ahren D."/>
            <person name="Au C.H."/>
            <person name="Birren B.W."/>
            <person name="Borodovsky M."/>
            <person name="Burns C."/>
            <person name="Canback B."/>
            <person name="Casselton L.A."/>
            <person name="Cheng C.K."/>
            <person name="Deng J."/>
            <person name="Dietrich F.S."/>
            <person name="Fargo D.C."/>
            <person name="Farman M.L."/>
            <person name="Gathman A.C."/>
            <person name="Goldberg J."/>
            <person name="Guigo R."/>
            <person name="Hoegger P.J."/>
            <person name="Hooker J.B."/>
            <person name="Huggins A."/>
            <person name="James T.Y."/>
            <person name="Kamada T."/>
            <person name="Kilaru S."/>
            <person name="Kodira C."/>
            <person name="Kues U."/>
            <person name="Kupfer D."/>
            <person name="Kwan H.S."/>
            <person name="Lomsadze A."/>
            <person name="Li W."/>
            <person name="Lilly W.W."/>
            <person name="Ma L.J."/>
            <person name="Mackey A.J."/>
            <person name="Manning G."/>
            <person name="Martin F."/>
            <person name="Muraguchi H."/>
            <person name="Natvig D.O."/>
            <person name="Palmerini H."/>
            <person name="Ramesh M.A."/>
            <person name="Rehmeyer C.J."/>
            <person name="Roe B.A."/>
            <person name="Shenoy N."/>
            <person name="Stanke M."/>
            <person name="Ter-Hovhannisyan V."/>
            <person name="Tunlid A."/>
            <person name="Velagapudi R."/>
            <person name="Vision T.J."/>
            <person name="Zeng Q."/>
            <person name="Zolan M.E."/>
            <person name="Pukkila P.J."/>
        </authorList>
    </citation>
    <scope>NUCLEOTIDE SEQUENCE [LARGE SCALE GENOMIC DNA]</scope>
    <source>
        <strain evidence="5">Okayama-7 / 130 / ATCC MYA-4618 / FGSC 9003</strain>
    </source>
</reference>
<dbReference type="Pfam" id="PF01926">
    <property type="entry name" value="MMR_HSR1"/>
    <property type="match status" value="1"/>
</dbReference>
<dbReference type="KEGG" id="cci:CC1G_11210"/>
<feature type="compositionally biased region" description="Low complexity" evidence="2">
    <location>
        <begin position="325"/>
        <end position="334"/>
    </location>
</feature>
<comment type="caution">
    <text evidence="4">The sequence shown here is derived from an EMBL/GenBank/DDBJ whole genome shotgun (WGS) entry which is preliminary data.</text>
</comment>
<dbReference type="GeneID" id="6010811"/>
<evidence type="ECO:0000313" key="5">
    <source>
        <dbReference type="Proteomes" id="UP000001861"/>
    </source>
</evidence>
<accession>A8NJU4</accession>
<dbReference type="GO" id="GO:0005525">
    <property type="term" value="F:GTP binding"/>
    <property type="evidence" value="ECO:0007669"/>
    <property type="project" value="InterPro"/>
</dbReference>
<dbReference type="Gene3D" id="3.40.50.300">
    <property type="entry name" value="P-loop containing nucleotide triphosphate hydrolases"/>
    <property type="match status" value="1"/>
</dbReference>
<dbReference type="EMBL" id="AACS02000010">
    <property type="protein sequence ID" value="EAU87538.2"/>
    <property type="molecule type" value="Genomic_DNA"/>
</dbReference>
<gene>
    <name evidence="4" type="ORF">CC1G_11210</name>
</gene>
<sequence length="346" mass="37917">MSAKTVTVTAPVQRTPLSRPVSRGVPTEELFILVLGQPGVGKTSFINTVSNSTLRISSGADGAEGEKLELSLPFFVDGKAVRLIDTPAFGDPNKSDTEVLTAIASYLASEYTNSRKLAGVIYLHSIAATRLRGPGRRNLSLFTKLCGKQALANVAIVTTRWDQVDLRSGEAREVELQSKPTLLKPLVEAGATLFRYIRSDDVAALSSAQNIIRYFLHRPALPLLVQQEMVDDGQLIPETTAGRALHKEYRTQLDELQKNMQDLRLEYDELKKENRMATARKVKSEMIAIKEAAEKLKEESKKLSGAKMTILPSQPLKLLISPTAVEQATAAAQPRARRPPPIASPH</sequence>
<protein>
    <recommendedName>
        <fullName evidence="3">G domain-containing protein</fullName>
    </recommendedName>
</protein>
<dbReference type="Proteomes" id="UP000001861">
    <property type="component" value="Unassembled WGS sequence"/>
</dbReference>
<dbReference type="InterPro" id="IPR027417">
    <property type="entry name" value="P-loop_NTPase"/>
</dbReference>
<evidence type="ECO:0000256" key="1">
    <source>
        <dbReference type="SAM" id="Coils"/>
    </source>
</evidence>
<evidence type="ECO:0000259" key="3">
    <source>
        <dbReference type="Pfam" id="PF01926"/>
    </source>
</evidence>
<dbReference type="RefSeq" id="XP_001834297.2">
    <property type="nucleotide sequence ID" value="XM_001834245.2"/>
</dbReference>
<name>A8NJU4_COPC7</name>
<dbReference type="OMA" id="EHELIMA"/>
<organism evidence="4 5">
    <name type="scientific">Coprinopsis cinerea (strain Okayama-7 / 130 / ATCC MYA-4618 / FGSC 9003)</name>
    <name type="common">Inky cap fungus</name>
    <name type="synonym">Hormographiella aspergillata</name>
    <dbReference type="NCBI Taxonomy" id="240176"/>
    <lineage>
        <taxon>Eukaryota</taxon>
        <taxon>Fungi</taxon>
        <taxon>Dikarya</taxon>
        <taxon>Basidiomycota</taxon>
        <taxon>Agaricomycotina</taxon>
        <taxon>Agaricomycetes</taxon>
        <taxon>Agaricomycetidae</taxon>
        <taxon>Agaricales</taxon>
        <taxon>Agaricineae</taxon>
        <taxon>Psathyrellaceae</taxon>
        <taxon>Coprinopsis</taxon>
    </lineage>
</organism>
<dbReference type="VEuPathDB" id="FungiDB:CC1G_11210"/>
<evidence type="ECO:0000313" key="4">
    <source>
        <dbReference type="EMBL" id="EAU87538.2"/>
    </source>
</evidence>
<dbReference type="eggNOG" id="ENOG502S03K">
    <property type="taxonomic scope" value="Eukaryota"/>
</dbReference>
<keyword evidence="1" id="KW-0175">Coiled coil</keyword>
<dbReference type="InterPro" id="IPR006073">
    <property type="entry name" value="GTP-bd"/>
</dbReference>
<dbReference type="AlphaFoldDB" id="A8NJU4"/>